<keyword evidence="5 6" id="KW-0560">Oxidoreductase</keyword>
<accession>A0A5C8PRI1</accession>
<comment type="cofactor">
    <cofactor evidence="1 6">
        <name>FAD</name>
        <dbReference type="ChEBI" id="CHEBI:57692"/>
    </cofactor>
</comment>
<sequence length="419" mass="46233">MDMPSESTVRAEVRAWLEANWDPALGLVEWRNKLADSGWGAPHWPKEWYGRDLPQALASVVDEEFARIGAVGVAKAGIRTLAAATILAHGTSLHKEKFLRRILTGEDTWCQLFSEPGSGSDMAAAVTRADFKGNKWVINGQKVWTTSAHRADWGLLLARANWDVPKHKGLAYFILDMKQPGVQVHPLRQMNGHASFNQVFFTDAMVEPEFLMAEVGDGWTVATTTLMHERRGADSLRSWATASKREGRIYDEERAEIATTMEPYKWYPQRAGRVDLVLERAKATGKINDPVIRQEIARLLIMAKTAEWTARRARAAQEQGRPQGPEGSLGKLVSSHVARAAARVHTYIAGADALLSGEDGALDGVIAEILVSVPATSIAGGTDEIQRNIIAERVLRMPKEPSVDTDKPFRDVPRNTVSS</sequence>
<evidence type="ECO:0000256" key="5">
    <source>
        <dbReference type="ARBA" id="ARBA00023002"/>
    </source>
</evidence>
<dbReference type="FunFam" id="2.40.110.10:FF:000011">
    <property type="entry name" value="Acyl-CoA dehydrogenase FadE34"/>
    <property type="match status" value="1"/>
</dbReference>
<dbReference type="Pfam" id="PF02771">
    <property type="entry name" value="Acyl-CoA_dh_N"/>
    <property type="match status" value="1"/>
</dbReference>
<keyword evidence="12" id="KW-1185">Reference proteome</keyword>
<feature type="domain" description="Acyl-CoA dehydrogenase/oxidase N-terminal" evidence="10">
    <location>
        <begin position="12"/>
        <end position="106"/>
    </location>
</feature>
<dbReference type="Proteomes" id="UP000321638">
    <property type="component" value="Unassembled WGS sequence"/>
</dbReference>
<evidence type="ECO:0000313" key="12">
    <source>
        <dbReference type="Proteomes" id="UP000321638"/>
    </source>
</evidence>
<keyword evidence="4 6" id="KW-0274">FAD</keyword>
<dbReference type="SUPFAM" id="SSF47203">
    <property type="entry name" value="Acyl-CoA dehydrogenase C-terminal domain-like"/>
    <property type="match status" value="1"/>
</dbReference>
<evidence type="ECO:0000256" key="3">
    <source>
        <dbReference type="ARBA" id="ARBA00022630"/>
    </source>
</evidence>
<comment type="caution">
    <text evidence="11">The sequence shown here is derived from an EMBL/GenBank/DDBJ whole genome shotgun (WGS) entry which is preliminary data.</text>
</comment>
<feature type="compositionally biased region" description="Basic and acidic residues" evidence="7">
    <location>
        <begin position="399"/>
        <end position="413"/>
    </location>
</feature>
<dbReference type="OrthoDB" id="5716984at2"/>
<organism evidence="11 12">
    <name type="scientific">Vineibacter terrae</name>
    <dbReference type="NCBI Taxonomy" id="2586908"/>
    <lineage>
        <taxon>Bacteria</taxon>
        <taxon>Pseudomonadati</taxon>
        <taxon>Pseudomonadota</taxon>
        <taxon>Alphaproteobacteria</taxon>
        <taxon>Hyphomicrobiales</taxon>
        <taxon>Vineibacter</taxon>
    </lineage>
</organism>
<dbReference type="Pfam" id="PF00441">
    <property type="entry name" value="Acyl-CoA_dh_1"/>
    <property type="match status" value="1"/>
</dbReference>
<dbReference type="GO" id="GO:0005886">
    <property type="term" value="C:plasma membrane"/>
    <property type="evidence" value="ECO:0007669"/>
    <property type="project" value="TreeGrafter"/>
</dbReference>
<dbReference type="GO" id="GO:0050660">
    <property type="term" value="F:flavin adenine dinucleotide binding"/>
    <property type="evidence" value="ECO:0007669"/>
    <property type="project" value="InterPro"/>
</dbReference>
<proteinExistence type="inferred from homology"/>
<evidence type="ECO:0000256" key="1">
    <source>
        <dbReference type="ARBA" id="ARBA00001974"/>
    </source>
</evidence>
<evidence type="ECO:0000256" key="7">
    <source>
        <dbReference type="SAM" id="MobiDB-lite"/>
    </source>
</evidence>
<keyword evidence="3 6" id="KW-0285">Flavoprotein</keyword>
<dbReference type="SUPFAM" id="SSF56645">
    <property type="entry name" value="Acyl-CoA dehydrogenase NM domain-like"/>
    <property type="match status" value="1"/>
</dbReference>
<dbReference type="RefSeq" id="WP_147846449.1">
    <property type="nucleotide sequence ID" value="NZ_VDUZ01000007.1"/>
</dbReference>
<gene>
    <name evidence="11" type="ORF">FHP25_08245</name>
</gene>
<feature type="domain" description="Acyl-CoA dehydrogenase/oxidase C-terminal" evidence="8">
    <location>
        <begin position="282"/>
        <end position="395"/>
    </location>
</feature>
<name>A0A5C8PRI1_9HYPH</name>
<dbReference type="InterPro" id="IPR052161">
    <property type="entry name" value="Mycobact_Acyl-CoA_DH"/>
</dbReference>
<dbReference type="InterPro" id="IPR013786">
    <property type="entry name" value="AcylCoA_DH/ox_N"/>
</dbReference>
<dbReference type="InterPro" id="IPR046373">
    <property type="entry name" value="Acyl-CoA_Oxase/DH_mid-dom_sf"/>
</dbReference>
<dbReference type="Gene3D" id="1.20.140.10">
    <property type="entry name" value="Butyryl-CoA Dehydrogenase, subunit A, domain 3"/>
    <property type="match status" value="1"/>
</dbReference>
<evidence type="ECO:0000313" key="11">
    <source>
        <dbReference type="EMBL" id="TXL78180.1"/>
    </source>
</evidence>
<evidence type="ECO:0000259" key="9">
    <source>
        <dbReference type="Pfam" id="PF02770"/>
    </source>
</evidence>
<dbReference type="InterPro" id="IPR036250">
    <property type="entry name" value="AcylCo_DH-like_C"/>
</dbReference>
<dbReference type="InterPro" id="IPR009075">
    <property type="entry name" value="AcylCo_DH/oxidase_C"/>
</dbReference>
<feature type="region of interest" description="Disordered" evidence="7">
    <location>
        <begin position="399"/>
        <end position="419"/>
    </location>
</feature>
<dbReference type="Gene3D" id="2.40.110.10">
    <property type="entry name" value="Butyryl-CoA Dehydrogenase, subunit A, domain 2"/>
    <property type="match status" value="1"/>
</dbReference>
<dbReference type="Gene3D" id="1.10.540.10">
    <property type="entry name" value="Acyl-CoA dehydrogenase/oxidase, N-terminal domain"/>
    <property type="match status" value="1"/>
</dbReference>
<comment type="similarity">
    <text evidence="2 6">Belongs to the acyl-CoA dehydrogenase family.</text>
</comment>
<evidence type="ECO:0000256" key="2">
    <source>
        <dbReference type="ARBA" id="ARBA00009347"/>
    </source>
</evidence>
<evidence type="ECO:0000256" key="4">
    <source>
        <dbReference type="ARBA" id="ARBA00022827"/>
    </source>
</evidence>
<dbReference type="PANTHER" id="PTHR43292">
    <property type="entry name" value="ACYL-COA DEHYDROGENASE"/>
    <property type="match status" value="1"/>
</dbReference>
<dbReference type="GO" id="GO:0016627">
    <property type="term" value="F:oxidoreductase activity, acting on the CH-CH group of donors"/>
    <property type="evidence" value="ECO:0007669"/>
    <property type="project" value="InterPro"/>
</dbReference>
<dbReference type="AlphaFoldDB" id="A0A5C8PRI1"/>
<dbReference type="InterPro" id="IPR037069">
    <property type="entry name" value="AcylCoA_DH/ox_N_sf"/>
</dbReference>
<evidence type="ECO:0000256" key="6">
    <source>
        <dbReference type="RuleBase" id="RU362125"/>
    </source>
</evidence>
<dbReference type="Pfam" id="PF02770">
    <property type="entry name" value="Acyl-CoA_dh_M"/>
    <property type="match status" value="1"/>
</dbReference>
<dbReference type="InterPro" id="IPR006091">
    <property type="entry name" value="Acyl-CoA_Oxase/DH_mid-dom"/>
</dbReference>
<dbReference type="EMBL" id="VDUZ01000007">
    <property type="protein sequence ID" value="TXL78180.1"/>
    <property type="molecule type" value="Genomic_DNA"/>
</dbReference>
<feature type="domain" description="Acyl-CoA oxidase/dehydrogenase middle" evidence="9">
    <location>
        <begin position="110"/>
        <end position="202"/>
    </location>
</feature>
<dbReference type="InterPro" id="IPR009100">
    <property type="entry name" value="AcylCoA_DH/oxidase_NM_dom_sf"/>
</dbReference>
<evidence type="ECO:0000259" key="8">
    <source>
        <dbReference type="Pfam" id="PF00441"/>
    </source>
</evidence>
<reference evidence="11 12" key="1">
    <citation type="submission" date="2019-06" db="EMBL/GenBank/DDBJ databases">
        <title>New taxonomy in bacterial strain CC-CFT640, isolated from vineyard.</title>
        <authorList>
            <person name="Lin S.-Y."/>
            <person name="Tsai C.-F."/>
            <person name="Young C.-C."/>
        </authorList>
    </citation>
    <scope>NUCLEOTIDE SEQUENCE [LARGE SCALE GENOMIC DNA]</scope>
    <source>
        <strain evidence="11 12">CC-CFT640</strain>
    </source>
</reference>
<dbReference type="PANTHER" id="PTHR43292:SF4">
    <property type="entry name" value="ACYL-COA DEHYDROGENASE FADE34"/>
    <property type="match status" value="1"/>
</dbReference>
<evidence type="ECO:0000259" key="10">
    <source>
        <dbReference type="Pfam" id="PF02771"/>
    </source>
</evidence>
<protein>
    <submittedName>
        <fullName evidence="11">Acyl-CoA dehydrogenase</fullName>
    </submittedName>
</protein>